<feature type="transmembrane region" description="Helical" evidence="2">
    <location>
        <begin position="168"/>
        <end position="190"/>
    </location>
</feature>
<dbReference type="Proteomes" id="UP000528608">
    <property type="component" value="Unassembled WGS sequence"/>
</dbReference>
<evidence type="ECO:0000313" key="3">
    <source>
        <dbReference type="EMBL" id="MBB5119746.1"/>
    </source>
</evidence>
<gene>
    <name evidence="3" type="ORF">FHS36_003180</name>
</gene>
<keyword evidence="2" id="KW-0812">Transmembrane</keyword>
<proteinExistence type="predicted"/>
<name>A0A7W8F3W9_STREU</name>
<feature type="region of interest" description="Disordered" evidence="1">
    <location>
        <begin position="239"/>
        <end position="258"/>
    </location>
</feature>
<feature type="transmembrane region" description="Helical" evidence="2">
    <location>
        <begin position="12"/>
        <end position="34"/>
    </location>
</feature>
<evidence type="ECO:0000256" key="1">
    <source>
        <dbReference type="SAM" id="MobiDB-lite"/>
    </source>
</evidence>
<protein>
    <recommendedName>
        <fullName evidence="5">Integral membrane protein</fullName>
    </recommendedName>
</protein>
<evidence type="ECO:0000256" key="2">
    <source>
        <dbReference type="SAM" id="Phobius"/>
    </source>
</evidence>
<evidence type="ECO:0000313" key="4">
    <source>
        <dbReference type="Proteomes" id="UP000528608"/>
    </source>
</evidence>
<comment type="caution">
    <text evidence="3">The sequence shown here is derived from an EMBL/GenBank/DDBJ whole genome shotgun (WGS) entry which is preliminary data.</text>
</comment>
<feature type="transmembrane region" description="Helical" evidence="2">
    <location>
        <begin position="40"/>
        <end position="59"/>
    </location>
</feature>
<dbReference type="RefSeq" id="WP_184743429.1">
    <property type="nucleotide sequence ID" value="NZ_JACHJF010000009.1"/>
</dbReference>
<keyword evidence="2" id="KW-1133">Transmembrane helix</keyword>
<dbReference type="EMBL" id="JACHJF010000009">
    <property type="protein sequence ID" value="MBB5119746.1"/>
    <property type="molecule type" value="Genomic_DNA"/>
</dbReference>
<keyword evidence="2" id="KW-0472">Membrane</keyword>
<sequence>MPHPVARAGADLRLIRAAVFTAVCVLLSAGGHVLASCASVPLWTLGAGCALVLALVLPLAGRERSLPGIAAGLAVGQLALHTLFGLGQRSTGVTPRQAGSEGRLITFAAKLICNQPHAMSAADARRVITDAGLDPAVHPMRMGAVPAPAPSGTSGSALDRLLDSLLGALPLSLPMLLGHLLAALAAGWLLRRGEVALWRVVALSGRPAREVAEAALVRSLRAALTLVRALWDRSAGAPARAARTRSGDEDRPVVEPSLQRFVTRRGPPRLTLAA</sequence>
<reference evidence="3 4" key="1">
    <citation type="submission" date="2020-08" db="EMBL/GenBank/DDBJ databases">
        <title>Genomic Encyclopedia of Type Strains, Phase III (KMG-III): the genomes of soil and plant-associated and newly described type strains.</title>
        <authorList>
            <person name="Whitman W."/>
        </authorList>
    </citation>
    <scope>NUCLEOTIDE SEQUENCE [LARGE SCALE GENOMIC DNA]</scope>
    <source>
        <strain evidence="3 4">CECT 3259</strain>
    </source>
</reference>
<evidence type="ECO:0008006" key="5">
    <source>
        <dbReference type="Google" id="ProtNLM"/>
    </source>
</evidence>
<organism evidence="3 4">
    <name type="scientific">Streptomyces eurocidicus</name>
    <name type="common">Streptoverticillium eurocidicus</name>
    <dbReference type="NCBI Taxonomy" id="66423"/>
    <lineage>
        <taxon>Bacteria</taxon>
        <taxon>Bacillati</taxon>
        <taxon>Actinomycetota</taxon>
        <taxon>Actinomycetes</taxon>
        <taxon>Kitasatosporales</taxon>
        <taxon>Streptomycetaceae</taxon>
        <taxon>Streptomyces</taxon>
    </lineage>
</organism>
<accession>A0A7W8F3W9</accession>
<feature type="transmembrane region" description="Helical" evidence="2">
    <location>
        <begin position="66"/>
        <end position="86"/>
    </location>
</feature>
<dbReference type="AlphaFoldDB" id="A0A7W8F3W9"/>